<keyword evidence="1" id="KW-0597">Phosphoprotein</keyword>
<dbReference type="InterPro" id="IPR043358">
    <property type="entry name" value="GNL1-like"/>
</dbReference>
<dbReference type="InterPro" id="IPR006073">
    <property type="entry name" value="GTP-bd"/>
</dbReference>
<evidence type="ECO:0000256" key="3">
    <source>
        <dbReference type="ARBA" id="ARBA00023134"/>
    </source>
</evidence>
<name>A0A6M2DGQ7_XENCH</name>
<protein>
    <recommendedName>
        <fullName evidence="5">Guanine nucleotide-binding protein-like 1</fullName>
    </recommendedName>
</protein>
<dbReference type="PROSITE" id="PS51721">
    <property type="entry name" value="G_CP"/>
    <property type="match status" value="1"/>
</dbReference>
<dbReference type="PANTHER" id="PTHR45709:SF3">
    <property type="entry name" value="GUANINE NUCLEOTIDE-BINDING PROTEIN-LIKE 1"/>
    <property type="match status" value="1"/>
</dbReference>
<comment type="function">
    <text evidence="4">Possible regulatory or functional link with the histocompatibility cluster.</text>
</comment>
<evidence type="ECO:0000256" key="1">
    <source>
        <dbReference type="ARBA" id="ARBA00022553"/>
    </source>
</evidence>
<accession>A0A6M2DGQ7</accession>
<dbReference type="GO" id="GO:0003924">
    <property type="term" value="F:GTPase activity"/>
    <property type="evidence" value="ECO:0007669"/>
    <property type="project" value="InterPro"/>
</dbReference>
<keyword evidence="3" id="KW-0342">GTP-binding</keyword>
<evidence type="ECO:0000256" key="2">
    <source>
        <dbReference type="ARBA" id="ARBA00022741"/>
    </source>
</evidence>
<dbReference type="PANTHER" id="PTHR45709">
    <property type="entry name" value="LARGE SUBUNIT GTPASE 1 HOMOLOG-RELATED"/>
    <property type="match status" value="1"/>
</dbReference>
<evidence type="ECO:0000259" key="7">
    <source>
        <dbReference type="PROSITE" id="PS51721"/>
    </source>
</evidence>
<dbReference type="InterPro" id="IPR030378">
    <property type="entry name" value="G_CP_dom"/>
</dbReference>
<dbReference type="AlphaFoldDB" id="A0A6M2DGQ7"/>
<proteinExistence type="predicted"/>
<feature type="compositionally biased region" description="Basic and acidic residues" evidence="6">
    <location>
        <begin position="497"/>
        <end position="506"/>
    </location>
</feature>
<feature type="region of interest" description="Disordered" evidence="6">
    <location>
        <begin position="497"/>
        <end position="548"/>
    </location>
</feature>
<sequence>MPQGRRKVPFSGKAKKLQLQIKRQSNAKGGFLLKAAAAEDDDHNCHKINIQPKHNPNRYALKFYKESETELKKLKETGRHGLVKRDYKDLELQDDYFKDLDFPKRPPWDYTMSVDDVQRNEQHYFTEYVNRLEKQHEGLSYFELNLETWRQLWRVLEMSDVILIITDIRYPLLMFPPYLYDYITKDLKKHMILVLNKIDLAPAPLVCAWFNYFKDKYPDLHILLFTSYPGYNVVKESTSVKSRKLKGRPQMSAEGAESLLKVCKSIVKDCVDLTSWEQKIIQEQSSSNDDDEDLEIEQETNINNDTSSYEMFKNGVLTIGCVGHPNVGKSSLMNALMGKKVVSVSKTPGHTKHFQTIFLTNNVKLCDCPGLVFPSAVPKCMQVLMGCYPISQLRETFSTIRFVAERLDLPKLLHLIHPDDDEEWSPFNICEAWAIKRGFLTARAARPDIHRAGINLLQLCLSGVICLKLTPPGFEDDKERWEHHEDLAEILRIQAKSKQDDNKDINFDDLSDDNEDLSKPKNEEHSDSEGSSDSEIPAMQNKFAALMN</sequence>
<dbReference type="EMBL" id="GIIL01001713">
    <property type="protein sequence ID" value="NOV45439.1"/>
    <property type="molecule type" value="Transcribed_RNA"/>
</dbReference>
<evidence type="ECO:0000313" key="8">
    <source>
        <dbReference type="EMBL" id="NOV45439.1"/>
    </source>
</evidence>
<dbReference type="Pfam" id="PF01926">
    <property type="entry name" value="MMR_HSR1"/>
    <property type="match status" value="1"/>
</dbReference>
<reference evidence="8" key="1">
    <citation type="submission" date="2020-03" db="EMBL/GenBank/DDBJ databases">
        <title>Transcriptomic Profiling of the Digestive Tract of the Rat Flea, Xenopsylla cheopis, Following Blood Feeding and Infection with Yersinia pestis.</title>
        <authorList>
            <person name="Bland D.M."/>
            <person name="Martens C.A."/>
            <person name="Virtaneva K."/>
            <person name="Kanakabandi K."/>
            <person name="Long D."/>
            <person name="Rosenke R."/>
            <person name="Saturday G.A."/>
            <person name="Hoyt F.H."/>
            <person name="Bruno D.P."/>
            <person name="Ribeiro J.M.C."/>
            <person name="Hinnebusch J."/>
        </authorList>
    </citation>
    <scope>NUCLEOTIDE SEQUENCE</scope>
</reference>
<dbReference type="GO" id="GO:0005525">
    <property type="term" value="F:GTP binding"/>
    <property type="evidence" value="ECO:0007669"/>
    <property type="project" value="UniProtKB-KW"/>
</dbReference>
<keyword evidence="2" id="KW-0547">Nucleotide-binding</keyword>
<dbReference type="CDD" id="cd01857">
    <property type="entry name" value="HSR1_MMR1"/>
    <property type="match status" value="1"/>
</dbReference>
<feature type="compositionally biased region" description="Basic and acidic residues" evidence="6">
    <location>
        <begin position="516"/>
        <end position="528"/>
    </location>
</feature>
<dbReference type="Gene3D" id="3.40.50.300">
    <property type="entry name" value="P-loop containing nucleotide triphosphate hydrolases"/>
    <property type="match status" value="1"/>
</dbReference>
<dbReference type="SUPFAM" id="SSF52540">
    <property type="entry name" value="P-loop containing nucleoside triphosphate hydrolases"/>
    <property type="match status" value="1"/>
</dbReference>
<evidence type="ECO:0000256" key="6">
    <source>
        <dbReference type="SAM" id="MobiDB-lite"/>
    </source>
</evidence>
<evidence type="ECO:0000256" key="4">
    <source>
        <dbReference type="ARBA" id="ARBA00037770"/>
    </source>
</evidence>
<dbReference type="PRINTS" id="PR00326">
    <property type="entry name" value="GTP1OBG"/>
</dbReference>
<evidence type="ECO:0000256" key="5">
    <source>
        <dbReference type="ARBA" id="ARBA00039902"/>
    </source>
</evidence>
<dbReference type="InterPro" id="IPR027417">
    <property type="entry name" value="P-loop_NTPase"/>
</dbReference>
<organism evidence="8">
    <name type="scientific">Xenopsylla cheopis</name>
    <name type="common">Oriental rat flea</name>
    <name type="synonym">Pulex cheopis</name>
    <dbReference type="NCBI Taxonomy" id="163159"/>
    <lineage>
        <taxon>Eukaryota</taxon>
        <taxon>Metazoa</taxon>
        <taxon>Ecdysozoa</taxon>
        <taxon>Arthropoda</taxon>
        <taxon>Hexapoda</taxon>
        <taxon>Insecta</taxon>
        <taxon>Pterygota</taxon>
        <taxon>Neoptera</taxon>
        <taxon>Endopterygota</taxon>
        <taxon>Siphonaptera</taxon>
        <taxon>Pulicidae</taxon>
        <taxon>Xenopsyllinae</taxon>
        <taxon>Xenopsylla</taxon>
    </lineage>
</organism>
<feature type="domain" description="CP-type G" evidence="7">
    <location>
        <begin position="149"/>
        <end position="374"/>
    </location>
</feature>